<dbReference type="Pfam" id="PF14555">
    <property type="entry name" value="UBA_4"/>
    <property type="match status" value="1"/>
</dbReference>
<dbReference type="InterPro" id="IPR006577">
    <property type="entry name" value="UAS"/>
</dbReference>
<dbReference type="SUPFAM" id="SSF52833">
    <property type="entry name" value="Thioredoxin-like"/>
    <property type="match status" value="1"/>
</dbReference>
<protein>
    <submittedName>
        <fullName evidence="3">DEKNAAC102183</fullName>
    </submittedName>
</protein>
<dbReference type="Proteomes" id="UP000290900">
    <property type="component" value="Unassembled WGS sequence"/>
</dbReference>
<dbReference type="CDD" id="cd02958">
    <property type="entry name" value="UAS"/>
    <property type="match status" value="1"/>
</dbReference>
<organism evidence="3 4">
    <name type="scientific">Brettanomyces naardenensis</name>
    <name type="common">Yeast</name>
    <dbReference type="NCBI Taxonomy" id="13370"/>
    <lineage>
        <taxon>Eukaryota</taxon>
        <taxon>Fungi</taxon>
        <taxon>Dikarya</taxon>
        <taxon>Ascomycota</taxon>
        <taxon>Saccharomycotina</taxon>
        <taxon>Pichiomycetes</taxon>
        <taxon>Pichiales</taxon>
        <taxon>Pichiaceae</taxon>
        <taxon>Brettanomyces</taxon>
    </lineage>
</organism>
<sequence>MDFDALIPTFLEITSTDDAQVARSYLEMSGGDLDTAVGLFFENGTVPAATNASPSVEPVESEAVTSESDEELARKLQEEMYQENNGEADVRRPIEPVHEQLLQYRFGGGAAGSFAEPTDAVSRMFGSARRGVFNQGDDDLDVEEIPGEDEEEGEDDGEGIDNGSEIDYRDENSSDSDIIEVGDGVVVDLTGSSSNSANGRRRQRRIHDYRSSTQKRLARMFRPPWDIIDKLDLYSAKEKARESKKWVLVNIQDVTDFRCQCLNRDFWSSNQIKEFVKENFVFLQYQHDSANGEMYRNLYPFSDYPHIAIIDPWTGERMKMWSENPEVHKFIEQVVDFETRFSLDKNTLNPIVQHKQKLDLDKLSEERQIDLAMKESLGQDNGVNDTDDVVILEEGGGPIELDDDDEELSYSQKLKQIKSVDVPDPQGDPKEITRIQVRSGVDGKRLVKKFGVSDSVEKLFQYVKFAFKDSIGDKAFTLKLQRQNLFDSLNKSISEAGLKNASILLDIVSDED</sequence>
<dbReference type="FunCoup" id="A0A448YJX8">
    <property type="interactions" value="1005"/>
</dbReference>
<dbReference type="GO" id="GO:0043130">
    <property type="term" value="F:ubiquitin binding"/>
    <property type="evidence" value="ECO:0007669"/>
    <property type="project" value="TreeGrafter"/>
</dbReference>
<gene>
    <name evidence="3" type="ORF">BRENAR_LOCUS1964</name>
</gene>
<dbReference type="Pfam" id="PF13899">
    <property type="entry name" value="Thioredoxin_7"/>
    <property type="match status" value="1"/>
</dbReference>
<dbReference type="CDD" id="cd14346">
    <property type="entry name" value="UBA_Ubx5_like"/>
    <property type="match status" value="1"/>
</dbReference>
<dbReference type="Gene3D" id="1.10.8.10">
    <property type="entry name" value="DNA helicase RuvA subunit, C-terminal domain"/>
    <property type="match status" value="1"/>
</dbReference>
<dbReference type="InterPro" id="IPR029071">
    <property type="entry name" value="Ubiquitin-like_domsf"/>
</dbReference>
<dbReference type="SUPFAM" id="SSF46934">
    <property type="entry name" value="UBA-like"/>
    <property type="match status" value="1"/>
</dbReference>
<dbReference type="GO" id="GO:0043161">
    <property type="term" value="P:proteasome-mediated ubiquitin-dependent protein catabolic process"/>
    <property type="evidence" value="ECO:0007669"/>
    <property type="project" value="TreeGrafter"/>
</dbReference>
<dbReference type="STRING" id="13370.A0A448YJX8"/>
<proteinExistence type="predicted"/>
<dbReference type="Gene3D" id="3.10.20.90">
    <property type="entry name" value="Phosphatidylinositol 3-kinase Catalytic Subunit, Chain A, domain 1"/>
    <property type="match status" value="1"/>
</dbReference>
<evidence type="ECO:0000313" key="4">
    <source>
        <dbReference type="Proteomes" id="UP000290900"/>
    </source>
</evidence>
<evidence type="ECO:0000256" key="1">
    <source>
        <dbReference type="SAM" id="MobiDB-lite"/>
    </source>
</evidence>
<dbReference type="SUPFAM" id="SSF54236">
    <property type="entry name" value="Ubiquitin-like"/>
    <property type="match status" value="1"/>
</dbReference>
<feature type="region of interest" description="Disordered" evidence="1">
    <location>
        <begin position="132"/>
        <end position="176"/>
    </location>
</feature>
<dbReference type="Pfam" id="PF00789">
    <property type="entry name" value="UBX"/>
    <property type="match status" value="1"/>
</dbReference>
<dbReference type="Gene3D" id="3.40.30.10">
    <property type="entry name" value="Glutaredoxin"/>
    <property type="match status" value="1"/>
</dbReference>
<evidence type="ECO:0000259" key="2">
    <source>
        <dbReference type="PROSITE" id="PS50033"/>
    </source>
</evidence>
<evidence type="ECO:0000313" key="3">
    <source>
        <dbReference type="EMBL" id="VEU21229.1"/>
    </source>
</evidence>
<dbReference type="InterPro" id="IPR009060">
    <property type="entry name" value="UBA-like_sf"/>
</dbReference>
<dbReference type="InterPro" id="IPR036249">
    <property type="entry name" value="Thioredoxin-like_sf"/>
</dbReference>
<name>A0A448YJX8_BRENA</name>
<dbReference type="SMART" id="SM00166">
    <property type="entry name" value="UBX"/>
    <property type="match status" value="1"/>
</dbReference>
<reference evidence="3 4" key="1">
    <citation type="submission" date="2018-12" db="EMBL/GenBank/DDBJ databases">
        <authorList>
            <person name="Tiukova I."/>
            <person name="Dainat J."/>
        </authorList>
    </citation>
    <scope>NUCLEOTIDE SEQUENCE [LARGE SCALE GENOMIC DNA]</scope>
</reference>
<dbReference type="InParanoid" id="A0A448YJX8"/>
<accession>A0A448YJX8</accession>
<dbReference type="PROSITE" id="PS50033">
    <property type="entry name" value="UBX"/>
    <property type="match status" value="1"/>
</dbReference>
<dbReference type="GO" id="GO:0005634">
    <property type="term" value="C:nucleus"/>
    <property type="evidence" value="ECO:0007669"/>
    <property type="project" value="TreeGrafter"/>
</dbReference>
<dbReference type="AlphaFoldDB" id="A0A448YJX8"/>
<dbReference type="InterPro" id="IPR050730">
    <property type="entry name" value="UBX_domain-protein"/>
</dbReference>
<dbReference type="PANTHER" id="PTHR23322:SF6">
    <property type="entry name" value="UBX DOMAIN-CONTAINING PROTEIN 7"/>
    <property type="match status" value="1"/>
</dbReference>
<dbReference type="PANTHER" id="PTHR23322">
    <property type="entry name" value="FAS-ASSOCIATED PROTEIN"/>
    <property type="match status" value="1"/>
</dbReference>
<feature type="compositionally biased region" description="Acidic residues" evidence="1">
    <location>
        <begin position="136"/>
        <end position="159"/>
    </location>
</feature>
<dbReference type="EMBL" id="CAACVR010000011">
    <property type="protein sequence ID" value="VEU21229.1"/>
    <property type="molecule type" value="Genomic_DNA"/>
</dbReference>
<dbReference type="OrthoDB" id="270602at2759"/>
<dbReference type="SMART" id="SM00594">
    <property type="entry name" value="UAS"/>
    <property type="match status" value="1"/>
</dbReference>
<feature type="region of interest" description="Disordered" evidence="1">
    <location>
        <begin position="49"/>
        <end position="68"/>
    </location>
</feature>
<dbReference type="InterPro" id="IPR001012">
    <property type="entry name" value="UBX_dom"/>
</dbReference>
<feature type="domain" description="UBX" evidence="2">
    <location>
        <begin position="442"/>
        <end position="506"/>
    </location>
</feature>
<keyword evidence="4" id="KW-1185">Reference proteome</keyword>